<keyword evidence="1" id="KW-0963">Cytoplasm</keyword>
<proteinExistence type="predicted"/>
<dbReference type="Pfam" id="PF04377">
    <property type="entry name" value="ATE_C"/>
    <property type="match status" value="1"/>
</dbReference>
<dbReference type="InterPro" id="IPR017138">
    <property type="entry name" value="Asp_Glu_LeuTrfase"/>
</dbReference>
<dbReference type="InterPro" id="IPR030700">
    <property type="entry name" value="N-end_Aminoacyl_Trfase"/>
</dbReference>
<name>A0ABX4YI24_9LEPT</name>
<dbReference type="InterPro" id="IPR016181">
    <property type="entry name" value="Acyl_CoA_acyltransferase"/>
</dbReference>
<evidence type="ECO:0000313" key="7">
    <source>
        <dbReference type="Proteomes" id="UP000094669"/>
    </source>
</evidence>
<dbReference type="RefSeq" id="WP_010418935.1">
    <property type="nucleotide sequence ID" value="NZ_MCRM02000010.1"/>
</dbReference>
<dbReference type="EMBL" id="MCRM02000010">
    <property type="protein sequence ID" value="PNV74928.1"/>
    <property type="molecule type" value="Genomic_DNA"/>
</dbReference>
<comment type="caution">
    <text evidence="6">The sequence shown here is derived from an EMBL/GenBank/DDBJ whole genome shotgun (WGS) entry which is preliminary data.</text>
</comment>
<dbReference type="InterPro" id="IPR007471">
    <property type="entry name" value="N-end_Aminoacyl_Trfase_N"/>
</dbReference>
<reference evidence="6" key="1">
    <citation type="submission" date="2018-01" db="EMBL/GenBank/DDBJ databases">
        <title>Genomic characterization of Leptospira inadai serogroup Lyme isolated from captured rat in Brazil and comparative analysis with human reference strain.</title>
        <authorList>
            <person name="Moreno L.Z."/>
            <person name="Loureiro A.P."/>
            <person name="Miraglia F."/>
            <person name="Kremer F.S."/>
            <person name="Eslabao M.R."/>
            <person name="Dellagostin O.A."/>
            <person name="Lilenbaum W."/>
            <person name="Moreno A.M."/>
        </authorList>
    </citation>
    <scope>NUCLEOTIDE SEQUENCE [LARGE SCALE GENOMIC DNA]</scope>
    <source>
        <strain evidence="6">M34/99</strain>
    </source>
</reference>
<gene>
    <name evidence="6" type="ORF">BES34_011710</name>
</gene>
<evidence type="ECO:0000259" key="5">
    <source>
        <dbReference type="Pfam" id="PF04377"/>
    </source>
</evidence>
<protein>
    <submittedName>
        <fullName evidence="6">Arginyltransferase</fullName>
    </submittedName>
</protein>
<dbReference type="NCBIfam" id="NF002346">
    <property type="entry name" value="PRK01305.2-3"/>
    <property type="match status" value="1"/>
</dbReference>
<dbReference type="PANTHER" id="PTHR21367:SF1">
    <property type="entry name" value="ARGINYL-TRNA--PROTEIN TRANSFERASE 1"/>
    <property type="match status" value="1"/>
</dbReference>
<feature type="domain" description="N-end aminoacyl transferase N-terminal" evidence="4">
    <location>
        <begin position="18"/>
        <end position="88"/>
    </location>
</feature>
<dbReference type="Pfam" id="PF04376">
    <property type="entry name" value="ATE_N"/>
    <property type="match status" value="1"/>
</dbReference>
<evidence type="ECO:0000256" key="1">
    <source>
        <dbReference type="ARBA" id="ARBA00022490"/>
    </source>
</evidence>
<dbReference type="Proteomes" id="UP000094669">
    <property type="component" value="Unassembled WGS sequence"/>
</dbReference>
<keyword evidence="2" id="KW-0808">Transferase</keyword>
<dbReference type="Gene3D" id="3.40.630.30">
    <property type="match status" value="1"/>
</dbReference>
<dbReference type="SUPFAM" id="SSF55729">
    <property type="entry name" value="Acyl-CoA N-acyltransferases (Nat)"/>
    <property type="match status" value="1"/>
</dbReference>
<evidence type="ECO:0000256" key="2">
    <source>
        <dbReference type="ARBA" id="ARBA00022679"/>
    </source>
</evidence>
<sequence length="259" mass="29774">MNLRYLRFLESIGASPSSECSYYPGRQSKVKGFLLSVPPDGSVMDFLLASGFRRSGNSYYRTACETCSHCLSYRLPLQKFTISKNLKKLLKKNSDLSVNVSNPEITSEKIELYIKYQKSRHPGSYGSTDLELHETMVAQMYKGSENSIELQIRREEILLGWILLDRGTLSVSAVYSVFDSEYQDRSLGKFLIGKSILWAKEIGYKDYHLGLFLPGHKKMNYKANWKPAEILDQETGEWIESEKFLKEYFSKMNMDGSRL</sequence>
<keyword evidence="7" id="KW-1185">Reference proteome</keyword>
<feature type="domain" description="N-end rule aminoacyl transferase C-terminal" evidence="5">
    <location>
        <begin position="108"/>
        <end position="232"/>
    </location>
</feature>
<organism evidence="6 7">
    <name type="scientific">Leptospira inadai serovar Lyme</name>
    <dbReference type="NCBI Taxonomy" id="293084"/>
    <lineage>
        <taxon>Bacteria</taxon>
        <taxon>Pseudomonadati</taxon>
        <taxon>Spirochaetota</taxon>
        <taxon>Spirochaetia</taxon>
        <taxon>Leptospirales</taxon>
        <taxon>Leptospiraceae</taxon>
        <taxon>Leptospira</taxon>
    </lineage>
</organism>
<evidence type="ECO:0000256" key="3">
    <source>
        <dbReference type="ARBA" id="ARBA00023315"/>
    </source>
</evidence>
<accession>A0ABX4YI24</accession>
<keyword evidence="3" id="KW-0012">Acyltransferase</keyword>
<evidence type="ECO:0000313" key="6">
    <source>
        <dbReference type="EMBL" id="PNV74928.1"/>
    </source>
</evidence>
<dbReference type="PIRSF" id="PIRSF037208">
    <property type="entry name" value="ATE_pro_prd"/>
    <property type="match status" value="1"/>
</dbReference>
<dbReference type="InterPro" id="IPR007472">
    <property type="entry name" value="N-end_Aminoacyl_Trfase_C"/>
</dbReference>
<dbReference type="PANTHER" id="PTHR21367">
    <property type="entry name" value="ARGININE-TRNA-PROTEIN TRANSFERASE 1"/>
    <property type="match status" value="1"/>
</dbReference>
<evidence type="ECO:0000259" key="4">
    <source>
        <dbReference type="Pfam" id="PF04376"/>
    </source>
</evidence>